<evidence type="ECO:0000259" key="6">
    <source>
        <dbReference type="SMART" id="SM01359"/>
    </source>
</evidence>
<keyword evidence="4" id="KW-0325">Glycoprotein</keyword>
<dbReference type="SUPFAM" id="SSF49899">
    <property type="entry name" value="Concanavalin A-like lectins/glucanases"/>
    <property type="match status" value="1"/>
</dbReference>
<protein>
    <submittedName>
        <fullName evidence="9">Alpha-2-macroglobulin homolog</fullName>
    </submittedName>
</protein>
<dbReference type="InterPro" id="IPR047565">
    <property type="entry name" value="Alpha-macroglob_thiol-ester_cl"/>
</dbReference>
<dbReference type="InterPro" id="IPR009048">
    <property type="entry name" value="A-macroglobulin_rcpt-bd"/>
</dbReference>
<dbReference type="InterPro" id="IPR002890">
    <property type="entry name" value="MG2"/>
</dbReference>
<dbReference type="Pfam" id="PF01835">
    <property type="entry name" value="MG2"/>
    <property type="match status" value="1"/>
</dbReference>
<dbReference type="InterPro" id="IPR041813">
    <property type="entry name" value="A2M_TED"/>
</dbReference>
<organism evidence="9">
    <name type="scientific">Phallusia mammillata</name>
    <dbReference type="NCBI Taxonomy" id="59560"/>
    <lineage>
        <taxon>Eukaryota</taxon>
        <taxon>Metazoa</taxon>
        <taxon>Chordata</taxon>
        <taxon>Tunicata</taxon>
        <taxon>Ascidiacea</taxon>
        <taxon>Phlebobranchia</taxon>
        <taxon>Ascidiidae</taxon>
        <taxon>Phallusia</taxon>
    </lineage>
</organism>
<feature type="domain" description="Alpha-macroglobulin receptor-binding" evidence="8">
    <location>
        <begin position="1341"/>
        <end position="1427"/>
    </location>
</feature>
<dbReference type="Gene3D" id="2.60.120.200">
    <property type="match status" value="1"/>
</dbReference>
<dbReference type="PANTHER" id="PTHR11412">
    <property type="entry name" value="MACROGLOBULIN / COMPLEMENT"/>
    <property type="match status" value="1"/>
</dbReference>
<keyword evidence="3" id="KW-1015">Disulfide bond</keyword>
<dbReference type="Pfam" id="PF07703">
    <property type="entry name" value="A2M_BRD"/>
    <property type="match status" value="1"/>
</dbReference>
<feature type="domain" description="Alpha-2-macroglobulin bait region" evidence="6">
    <location>
        <begin position="468"/>
        <end position="605"/>
    </location>
</feature>
<dbReference type="PROSITE" id="PS50092">
    <property type="entry name" value="TSP1"/>
    <property type="match status" value="1"/>
</dbReference>
<evidence type="ECO:0000259" key="8">
    <source>
        <dbReference type="SMART" id="SM01361"/>
    </source>
</evidence>
<dbReference type="InterPro" id="IPR013783">
    <property type="entry name" value="Ig-like_fold"/>
</dbReference>
<dbReference type="SMART" id="SM01419">
    <property type="entry name" value="Thiol-ester_cl"/>
    <property type="match status" value="1"/>
</dbReference>
<dbReference type="InterPro" id="IPR013320">
    <property type="entry name" value="ConA-like_dom_sf"/>
</dbReference>
<dbReference type="InterPro" id="IPR008930">
    <property type="entry name" value="Terpenoid_cyclase/PrenylTrfase"/>
</dbReference>
<dbReference type="InterPro" id="IPR000884">
    <property type="entry name" value="TSP1_rpt"/>
</dbReference>
<evidence type="ECO:0000256" key="1">
    <source>
        <dbReference type="ARBA" id="ARBA00022729"/>
    </source>
</evidence>
<dbReference type="Pfam" id="PF07677">
    <property type="entry name" value="A2M_recep"/>
    <property type="match status" value="1"/>
</dbReference>
<dbReference type="EMBL" id="LR783737">
    <property type="protein sequence ID" value="CAB3229046.1"/>
    <property type="molecule type" value="mRNA"/>
</dbReference>
<dbReference type="PANTHER" id="PTHR11412:SF136">
    <property type="entry name" value="CD109 ANTIGEN"/>
    <property type="match status" value="1"/>
</dbReference>
<dbReference type="InterPro" id="IPR041555">
    <property type="entry name" value="MG3"/>
</dbReference>
<reference evidence="9" key="1">
    <citation type="submission" date="2020-04" db="EMBL/GenBank/DDBJ databases">
        <authorList>
            <person name="Neveu A P."/>
        </authorList>
    </citation>
    <scope>NUCLEOTIDE SEQUENCE</scope>
    <source>
        <tissue evidence="9">Whole embryo</tissue>
    </source>
</reference>
<dbReference type="Gene3D" id="2.60.40.690">
    <property type="entry name" value="Alpha-macroglobulin, receptor-binding domain"/>
    <property type="match status" value="1"/>
</dbReference>
<feature type="domain" description="Alpha-2-macroglobulin" evidence="7">
    <location>
        <begin position="718"/>
        <end position="808"/>
    </location>
</feature>
<dbReference type="SMART" id="SM01359">
    <property type="entry name" value="A2M_N_2"/>
    <property type="match status" value="1"/>
</dbReference>
<dbReference type="SUPFAM" id="SSF49410">
    <property type="entry name" value="Alpha-macroglobulin receptor domain"/>
    <property type="match status" value="1"/>
</dbReference>
<dbReference type="InterPro" id="IPR001599">
    <property type="entry name" value="Macroglobln_a2"/>
</dbReference>
<dbReference type="InterPro" id="IPR011626">
    <property type="entry name" value="Alpha-macroglobulin_TED"/>
</dbReference>
<dbReference type="SMART" id="SM01361">
    <property type="entry name" value="A2M_recep"/>
    <property type="match status" value="1"/>
</dbReference>
<keyword evidence="1 5" id="KW-0732">Signal</keyword>
<dbReference type="Gene3D" id="2.60.40.10">
    <property type="entry name" value="Immunoglobulins"/>
    <property type="match status" value="2"/>
</dbReference>
<dbReference type="Gene3D" id="2.20.130.20">
    <property type="match status" value="1"/>
</dbReference>
<evidence type="ECO:0000259" key="7">
    <source>
        <dbReference type="SMART" id="SM01360"/>
    </source>
</evidence>
<dbReference type="CDD" id="cd02897">
    <property type="entry name" value="A2M_2"/>
    <property type="match status" value="1"/>
</dbReference>
<dbReference type="GO" id="GO:0004866">
    <property type="term" value="F:endopeptidase inhibitor activity"/>
    <property type="evidence" value="ECO:0007669"/>
    <property type="project" value="InterPro"/>
</dbReference>
<dbReference type="InterPro" id="IPR011625">
    <property type="entry name" value="A2M_N_BRD"/>
</dbReference>
<dbReference type="InterPro" id="IPR050473">
    <property type="entry name" value="A2M/Complement_sys"/>
</dbReference>
<accession>A0A6F9D8Y5</accession>
<dbReference type="GO" id="GO:0005615">
    <property type="term" value="C:extracellular space"/>
    <property type="evidence" value="ECO:0007669"/>
    <property type="project" value="InterPro"/>
</dbReference>
<dbReference type="InterPro" id="IPR036595">
    <property type="entry name" value="A-macroglobulin_rcpt-bd_sf"/>
</dbReference>
<evidence type="ECO:0000313" key="9">
    <source>
        <dbReference type="EMBL" id="CAB3229046.1"/>
    </source>
</evidence>
<dbReference type="Pfam" id="PF00207">
    <property type="entry name" value="A2M"/>
    <property type="match status" value="1"/>
</dbReference>
<dbReference type="SMART" id="SM01360">
    <property type="entry name" value="A2M"/>
    <property type="match status" value="1"/>
</dbReference>
<sequence>MILRGSLFVCLFVLIGNALGENTYAVYIPEVIRPGFDISPAISILQSTNPVEVTVKLSTPDNLISFQNQAVINSGSSATINLGQIPRGYDGATQFNMNITGVDTVSGETLFFNSTSAFTYASKTLSILIQTDKAIYQPGQTIKFRAVVLKPDLRPLLGNVSYSVEDPNGNTILLETDVVLEHGVAGSEFPLNKEAVKGNWKITFETLGYKEEMTVEVKLYKLPKFKVELEVPSFIYPGSAGITIKLKGTYTYGKPVKGKASIELTLANTWGGPAFYYRPSIFGSSIPKQGTDSKPFPKFDGVGEYTITIDQIQKILGWDGTSEKKISVTGSVTDGQSDITINETVEIDVKLTNIKVEALYKPNTIKPGLFYTAYIKVTEQDGQPLMESDRLNNMLSIETAYTAHNPYSHNVSTTNHTIPPDGVVIFTLQAADTDFSKAAFTAFIHGTTSYQREHWSVDRAESPSNSYLQITTSDSSTVSPGDVATVSIRTTTPVPSIRIMTLSRGAVLRDETISGPPVSSRDYAFDVTHNMIPGVQLLGSYVRDDGEIVADYIKLTVSTALQNQVTVTSSADRVDAGTDVSIKVQTSGSGSYVGARAIDQSVLLLKSGNDISQERVVTDLNGYSNTNSLPDYWRWWWWYPIPSGAKDTSEVFSEAGMIVLTDALVYKKAPDYYNGPFFMTRLRNDGGPELMAFAPTSGAGGVDRVSSVPTPRSYFPETWLWSDAVTGADGSATFNTTAPDTITSWILSVFSVSDEYGLGLADKFKITVFRQFFVSLNLPLKITRNEIIVVQAIVFNYFDNDLTVELSLGQSTQYELLLPGDDPIAAGPIRNIFVPANGATSVKFPLRMLDLGDVPITVQAISEIAGDALTRKVFVRPEGVQECYAASILVNRLNSRIPDASQDLEIRVPTDIVPGSARVKLSVYGDILGNTLSNLGRLLRKPSGCGEQNMLSFAPDVFVTLYLHRANQLDAATKQKAFDHFHTGYSNELNYRHDDGSYSAFGKSDNSGSTWLTAFVIKCFLHARELQPTLVEVNILNTGLDFLVAQQSKDGHFQEPGKVSHKAMQGGVNSPVTMTAYVLVTLKETNFAFRRESVQIAADKARRYLEDNLNSIKTNKYALAIVTYALHVAGSTRANEALQALELLATIQGGMKYWEETDEQKSTYKESWRPPYYTPPGNDVEMTAYALLTYVRSNSIGSAAPIMKWLSEQQNEWGGYSSTQDTVIAIQAMSNVAGLLVDRPQDLTITATHTQEPAFSTNFHITPANQMVFNQVDVPSTNGFLQVTATGTGVGVAQLSVCYNVPDGPFVGEAFDCNATTSSASAKGAMVDFCCQLKPGATESTGMFLFEQKLPNGFTIDLEKERTRNKDAKLVELEDDSVNTYFDELGPGDRYCANVELQRYADVAESKPQPIAASDYYNKDRRVSKLLDIPEFRQTGACEICGSDCVGCPGPRLSEWSEWSRCVTFCTSEISTRVKHCEDPNTNDVLDLYDCGLTVAPKETKPCIKEGFPCPDFTDGLWYHMPPRTGYARQRTCTLNQSWKSSRSVKIPGTSINPKTLTDKRKQYFTCSDPVLKRRLNATTGFTVSLLVRITSYAVHRPMVFVNYGERSKTVFKFEKLWWMNAYRFSVNYGNRVYRVRGITSAHIPLNQWNHIVLTWKAGESIILNQSGAKVYVNGQRVGVSSAFITYPVPPPANPMLTIGASSDTIEWKKGYVNGGFSSVGFWSQELTQQEAISLYSFYRDLIGPNNSHPSITARQLQHFSPMDLKQCFKATWTLDSLYLAPDPCTASPPPPIIPVEVLGPVIPPPLPVE</sequence>
<dbReference type="SUPFAM" id="SSF48239">
    <property type="entry name" value="Terpenoid cyclases/Protein prenyltransferases"/>
    <property type="match status" value="1"/>
</dbReference>
<dbReference type="Gene3D" id="1.50.10.20">
    <property type="match status" value="1"/>
</dbReference>
<evidence type="ECO:0000256" key="5">
    <source>
        <dbReference type="SAM" id="SignalP"/>
    </source>
</evidence>
<dbReference type="InterPro" id="IPR019742">
    <property type="entry name" value="MacrogloblnA2_CS"/>
</dbReference>
<dbReference type="Pfam" id="PF07678">
    <property type="entry name" value="TED_complement"/>
    <property type="match status" value="1"/>
</dbReference>
<evidence type="ECO:0000256" key="2">
    <source>
        <dbReference type="ARBA" id="ARBA00022966"/>
    </source>
</evidence>
<dbReference type="Gene3D" id="2.60.40.1940">
    <property type="match status" value="1"/>
</dbReference>
<gene>
    <name evidence="9" type="primary">Cd109</name>
</gene>
<dbReference type="Gene3D" id="6.20.50.160">
    <property type="match status" value="1"/>
</dbReference>
<dbReference type="Pfam" id="PF13385">
    <property type="entry name" value="Laminin_G_3"/>
    <property type="match status" value="1"/>
</dbReference>
<dbReference type="Gene3D" id="2.60.40.1930">
    <property type="match status" value="3"/>
</dbReference>
<evidence type="ECO:0000256" key="3">
    <source>
        <dbReference type="ARBA" id="ARBA00023157"/>
    </source>
</evidence>
<feature type="signal peptide" evidence="5">
    <location>
        <begin position="1"/>
        <end position="20"/>
    </location>
</feature>
<evidence type="ECO:0000256" key="4">
    <source>
        <dbReference type="ARBA" id="ARBA00023180"/>
    </source>
</evidence>
<dbReference type="PROSITE" id="PS00477">
    <property type="entry name" value="ALPHA_2_MACROGLOBULIN"/>
    <property type="match status" value="1"/>
</dbReference>
<proteinExistence type="evidence at transcript level"/>
<dbReference type="Gene3D" id="2.60.120.1540">
    <property type="match status" value="1"/>
</dbReference>
<dbReference type="Pfam" id="PF17791">
    <property type="entry name" value="MG3"/>
    <property type="match status" value="1"/>
</dbReference>
<name>A0A6F9D8Y5_9ASCI</name>
<feature type="chain" id="PRO_5026089650" evidence="5">
    <location>
        <begin position="21"/>
        <end position="1810"/>
    </location>
</feature>
<keyword evidence="2" id="KW-0882">Thioester bond</keyword>